<evidence type="ECO:0000313" key="3">
    <source>
        <dbReference type="Proteomes" id="UP001164746"/>
    </source>
</evidence>
<dbReference type="EMBL" id="CP111020">
    <property type="protein sequence ID" value="WAR15170.1"/>
    <property type="molecule type" value="Genomic_DNA"/>
</dbReference>
<protein>
    <submittedName>
        <fullName evidence="2">Uncharacterized protein</fullName>
    </submittedName>
</protein>
<keyword evidence="3" id="KW-1185">Reference proteome</keyword>
<evidence type="ECO:0000313" key="2">
    <source>
        <dbReference type="EMBL" id="WAR15170.1"/>
    </source>
</evidence>
<name>A0ABY7EZ22_MYAAR</name>
<organism evidence="2 3">
    <name type="scientific">Mya arenaria</name>
    <name type="common">Soft-shell clam</name>
    <dbReference type="NCBI Taxonomy" id="6604"/>
    <lineage>
        <taxon>Eukaryota</taxon>
        <taxon>Metazoa</taxon>
        <taxon>Spiralia</taxon>
        <taxon>Lophotrochozoa</taxon>
        <taxon>Mollusca</taxon>
        <taxon>Bivalvia</taxon>
        <taxon>Autobranchia</taxon>
        <taxon>Heteroconchia</taxon>
        <taxon>Euheterodonta</taxon>
        <taxon>Imparidentia</taxon>
        <taxon>Neoheterodontei</taxon>
        <taxon>Myida</taxon>
        <taxon>Myoidea</taxon>
        <taxon>Myidae</taxon>
        <taxon>Mya</taxon>
    </lineage>
</organism>
<proteinExistence type="predicted"/>
<gene>
    <name evidence="2" type="ORF">MAR_005275</name>
</gene>
<dbReference type="Proteomes" id="UP001164746">
    <property type="component" value="Chromosome 9"/>
</dbReference>
<accession>A0ABY7EZ22</accession>
<feature type="region of interest" description="Disordered" evidence="1">
    <location>
        <begin position="128"/>
        <end position="161"/>
    </location>
</feature>
<sequence>MAHVLGISQVFSACPPTTMKSIFAALGLLIIAGLIHDSDDAGNGAVLSVVDATMADMEVAAWDTVQDSVPVSVQVSVPDMEMVDTAGAVKVDGVDPELATGDTVLDSEMAADTVGAAKVDGVEPAAGVTADTVPDSETADTVPDSETADTVPDSETADTGGVVKVDGVEPASGETADTVPDTVQDMVPDTEMADTAGVVKVDGVEPASGETADTVLDTAQDTVPDTETADTAGAVKVDGVEVVMETVVGATEAAVWVEATTARSNSTPRGLQTFRRTPYRLSVSYDM</sequence>
<reference evidence="2" key="1">
    <citation type="submission" date="2022-11" db="EMBL/GenBank/DDBJ databases">
        <title>Centuries of genome instability and evolution in soft-shell clam transmissible cancer (bioRxiv).</title>
        <authorList>
            <person name="Hart S.F.M."/>
            <person name="Yonemitsu M.A."/>
            <person name="Giersch R.M."/>
            <person name="Beal B.F."/>
            <person name="Arriagada G."/>
            <person name="Davis B.W."/>
            <person name="Ostrander E.A."/>
            <person name="Goff S.P."/>
            <person name="Metzger M.J."/>
        </authorList>
    </citation>
    <scope>NUCLEOTIDE SEQUENCE</scope>
    <source>
        <strain evidence="2">MELC-2E11</strain>
        <tissue evidence="2">Siphon/mantle</tissue>
    </source>
</reference>
<evidence type="ECO:0000256" key="1">
    <source>
        <dbReference type="SAM" id="MobiDB-lite"/>
    </source>
</evidence>